<feature type="compositionally biased region" description="Basic and acidic residues" evidence="1">
    <location>
        <begin position="587"/>
        <end position="609"/>
    </location>
</feature>
<feature type="compositionally biased region" description="Polar residues" evidence="1">
    <location>
        <begin position="323"/>
        <end position="334"/>
    </location>
</feature>
<feature type="compositionally biased region" description="Basic and acidic residues" evidence="1">
    <location>
        <begin position="159"/>
        <end position="175"/>
    </location>
</feature>
<evidence type="ECO:0000313" key="3">
    <source>
        <dbReference type="Proteomes" id="UP000567179"/>
    </source>
</evidence>
<dbReference type="AlphaFoldDB" id="A0A8H5F265"/>
<protein>
    <submittedName>
        <fullName evidence="2">Uncharacterized protein</fullName>
    </submittedName>
</protein>
<feature type="compositionally biased region" description="Basic and acidic residues" evidence="1">
    <location>
        <begin position="239"/>
        <end position="272"/>
    </location>
</feature>
<feature type="region of interest" description="Disordered" evidence="1">
    <location>
        <begin position="1"/>
        <end position="73"/>
    </location>
</feature>
<organism evidence="2 3">
    <name type="scientific">Psilocybe cf. subviscida</name>
    <dbReference type="NCBI Taxonomy" id="2480587"/>
    <lineage>
        <taxon>Eukaryota</taxon>
        <taxon>Fungi</taxon>
        <taxon>Dikarya</taxon>
        <taxon>Basidiomycota</taxon>
        <taxon>Agaricomycotina</taxon>
        <taxon>Agaricomycetes</taxon>
        <taxon>Agaricomycetidae</taxon>
        <taxon>Agaricales</taxon>
        <taxon>Agaricineae</taxon>
        <taxon>Strophariaceae</taxon>
        <taxon>Psilocybe</taxon>
    </lineage>
</organism>
<proteinExistence type="predicted"/>
<comment type="caution">
    <text evidence="2">The sequence shown here is derived from an EMBL/GenBank/DDBJ whole genome shotgun (WGS) entry which is preliminary data.</text>
</comment>
<sequence length="957" mass="105791">MASPVSDDISPTDSDAFRGLAEQPRIQERLAAMSPRSAILSESARPDSRQRYGSSSRRQRSEDPAQKGSILAQLLETDISRKDPKDEVMRLRELLKTIEQQSLEETERAADLERTKSEAQKRVEQLAANRLAAEQKAIQAQQEVRLVQLQLENAQREIERSRQAVREVEQQRDEAEASAARARAKARRLHEDMVAAQAREDGRRMGFQAGFEYAQAERKIIAEKKKKKASRAPSQPARSRTETRPSSRIDKGKGKAPAETRREDIFADDRSIPLRTHTRTSVMPPPRVKTADDIIVSPPTEEMSPSELPLKQLPLDYQPEHFSMTQPTHSTPLNNFVPPPEQDPEPGEYPRAMSQRAPRLQPQQQAQPNMRTKTPAVQVYEIDIPSASELNRQYSNSMDNEHITPQPRDTWVDAVTYQEIRGSRPPAPTLLPHPEPTRLHLYPLRQKPEQAASWYRSFSFRRKNKRVIDPIPEEPASPGPTTGTYTNFDSEPPSATEPPVTAESQESYGAPVGRSSESWYQDKPPPVRPGGGVPPSVRSGVSRRRPETDAMSVSTRVSQFDLLATPAAPHTAFSMRSGKEGPLNAKKVKEKDSVLSVIREDPASRDNTPHRGSAAVQQYSERPIPQPDFGQRLVHQQPSTSTFQTSNQRTSRRAPPSIAVPDPEQELEAFGVAYDRALGHNPDSRYPDNGLSHRPSRISHKTPDTTQSIKIDVVPPSGIAPPVVNSPPHTGQNHLSPYIQYKHSVPGFSRPASAAGPAPSVAASRKQSKQSLAPTYAEPPRNSSTLQHPYNYANKSGYDDARSGSRASHRQSQHHPSSLSQTQQTPHARPASVLSGMSKRPNPPFIAQHHPSTSQVSLNSLTPDGGVRGQPPNASGSRLTLVTPIRRQASNASMTSYKKYDPTDYDDPAYWGPDGPGPGPRPTSVRRPPPDGDSYFTSGPPRPTSANSGLSYASQHA</sequence>
<dbReference type="Proteomes" id="UP000567179">
    <property type="component" value="Unassembled WGS sequence"/>
</dbReference>
<gene>
    <name evidence="2" type="ORF">D9619_002053</name>
</gene>
<dbReference type="EMBL" id="JAACJJ010000028">
    <property type="protein sequence ID" value="KAF5320831.1"/>
    <property type="molecule type" value="Genomic_DNA"/>
</dbReference>
<feature type="compositionally biased region" description="Polar residues" evidence="1">
    <location>
        <begin position="944"/>
        <end position="957"/>
    </location>
</feature>
<feature type="compositionally biased region" description="Polar residues" evidence="1">
    <location>
        <begin position="814"/>
        <end position="826"/>
    </location>
</feature>
<name>A0A8H5F265_9AGAR</name>
<feature type="compositionally biased region" description="Low complexity" evidence="1">
    <location>
        <begin position="355"/>
        <end position="368"/>
    </location>
</feature>
<feature type="compositionally biased region" description="Polar residues" evidence="1">
    <location>
        <begin position="479"/>
        <end position="489"/>
    </location>
</feature>
<evidence type="ECO:0000256" key="1">
    <source>
        <dbReference type="SAM" id="MobiDB-lite"/>
    </source>
</evidence>
<reference evidence="2 3" key="1">
    <citation type="journal article" date="2020" name="ISME J.">
        <title>Uncovering the hidden diversity of litter-decomposition mechanisms in mushroom-forming fungi.</title>
        <authorList>
            <person name="Floudas D."/>
            <person name="Bentzer J."/>
            <person name="Ahren D."/>
            <person name="Johansson T."/>
            <person name="Persson P."/>
            <person name="Tunlid A."/>
        </authorList>
    </citation>
    <scope>NUCLEOTIDE SEQUENCE [LARGE SCALE GENOMIC DNA]</scope>
    <source>
        <strain evidence="2 3">CBS 101986</strain>
    </source>
</reference>
<dbReference type="OrthoDB" id="3069722at2759"/>
<evidence type="ECO:0000313" key="2">
    <source>
        <dbReference type="EMBL" id="KAF5320831.1"/>
    </source>
</evidence>
<feature type="region of interest" description="Disordered" evidence="1">
    <location>
        <begin position="321"/>
        <end position="372"/>
    </location>
</feature>
<feature type="compositionally biased region" description="Polar residues" evidence="1">
    <location>
        <begin position="850"/>
        <end position="862"/>
    </location>
</feature>
<feature type="region of interest" description="Disordered" evidence="1">
    <location>
        <begin position="222"/>
        <end position="292"/>
    </location>
</feature>
<feature type="compositionally biased region" description="Low complexity" evidence="1">
    <location>
        <begin position="746"/>
        <end position="765"/>
    </location>
</feature>
<feature type="region of interest" description="Disordered" evidence="1">
    <location>
        <begin position="159"/>
        <end position="188"/>
    </location>
</feature>
<feature type="region of interest" description="Disordered" evidence="1">
    <location>
        <begin position="466"/>
        <end position="957"/>
    </location>
</feature>
<accession>A0A8H5F265</accession>
<feature type="compositionally biased region" description="Polar residues" evidence="1">
    <location>
        <begin position="634"/>
        <end position="649"/>
    </location>
</feature>
<keyword evidence="3" id="KW-1185">Reference proteome</keyword>